<dbReference type="AlphaFoldDB" id="F4Y1G9"/>
<keyword evidence="4" id="KW-1185">Reference proteome</keyword>
<dbReference type="Pfam" id="PF13191">
    <property type="entry name" value="AAA_16"/>
    <property type="match status" value="1"/>
</dbReference>
<evidence type="ECO:0000259" key="2">
    <source>
        <dbReference type="Pfam" id="PF13191"/>
    </source>
</evidence>
<gene>
    <name evidence="3" type="ORF">LYNGBM3L_64150</name>
</gene>
<name>F4Y1G9_9CYAN</name>
<evidence type="ECO:0000313" key="4">
    <source>
        <dbReference type="Proteomes" id="UP000003959"/>
    </source>
</evidence>
<sequence length="418" mass="46440">MTESTDGKSMVNLSPEDVSDTVSDTIGGLPTSEGVPPKDVYTWDRDALAVNLLDLSVPFELVGRQAQFQRITQVLARDGNLLIVGVPGSGRRTLVRRAAREVGVKILEVDCIRVTDGQRFVQLLWESINQTFPMATVQALMADWIEGKAAELFVLKDEASGTEGLKPVRIQSKELQRKAFEALLDLLQRLAESEGERVVLILESFPHIRSWDRHGVWEKFLREQIEGQTQVSYVLVATIAETSIYPHEPGNNLEIVQLAPLANDVVAAWVTEVLHTQRLTFDPRSQALEIFVNAVQGHFGDASALVRRLKSVRVSDGLIRDGHVQQAIQELLADLSMVFESLLMLLPANQAHLLESLALDPTDKPQSRDYIQKHYLSRGGSLQGAIAGLQHKGLIYGSEQGYRLALPLFALWLCQRLS</sequence>
<dbReference type="Proteomes" id="UP000003959">
    <property type="component" value="Unassembled WGS sequence"/>
</dbReference>
<feature type="region of interest" description="Disordered" evidence="1">
    <location>
        <begin position="1"/>
        <end position="31"/>
    </location>
</feature>
<dbReference type="SUPFAM" id="SSF52540">
    <property type="entry name" value="P-loop containing nucleoside triphosphate hydrolases"/>
    <property type="match status" value="1"/>
</dbReference>
<dbReference type="PANTHER" id="PTHR34301:SF8">
    <property type="entry name" value="ATPASE DOMAIN-CONTAINING PROTEIN"/>
    <property type="match status" value="1"/>
</dbReference>
<protein>
    <recommendedName>
        <fullName evidence="2">Orc1-like AAA ATPase domain-containing protein</fullName>
    </recommendedName>
</protein>
<evidence type="ECO:0000313" key="3">
    <source>
        <dbReference type="EMBL" id="EGJ29111.1"/>
    </source>
</evidence>
<dbReference type="Gene3D" id="3.40.50.300">
    <property type="entry name" value="P-loop containing nucleotide triphosphate hydrolases"/>
    <property type="match status" value="1"/>
</dbReference>
<dbReference type="HOGENOM" id="CLU_768674_0_0_3"/>
<accession>F4Y1G9</accession>
<evidence type="ECO:0000256" key="1">
    <source>
        <dbReference type="SAM" id="MobiDB-lite"/>
    </source>
</evidence>
<dbReference type="PANTHER" id="PTHR34301">
    <property type="entry name" value="DNA-BINDING PROTEIN-RELATED"/>
    <property type="match status" value="1"/>
</dbReference>
<dbReference type="eggNOG" id="COG1672">
    <property type="taxonomic scope" value="Bacteria"/>
</dbReference>
<dbReference type="EMBL" id="GL890970">
    <property type="protein sequence ID" value="EGJ29111.1"/>
    <property type="molecule type" value="Genomic_DNA"/>
</dbReference>
<dbReference type="InterPro" id="IPR027417">
    <property type="entry name" value="P-loop_NTPase"/>
</dbReference>
<proteinExistence type="predicted"/>
<dbReference type="RefSeq" id="WP_008189893.1">
    <property type="nucleotide sequence ID" value="NZ_GL890970.1"/>
</dbReference>
<feature type="domain" description="Orc1-like AAA ATPase" evidence="2">
    <location>
        <begin position="60"/>
        <end position="209"/>
    </location>
</feature>
<organism evidence="3 4">
    <name type="scientific">Moorena producens 3L</name>
    <dbReference type="NCBI Taxonomy" id="489825"/>
    <lineage>
        <taxon>Bacteria</taxon>
        <taxon>Bacillati</taxon>
        <taxon>Cyanobacteriota</taxon>
        <taxon>Cyanophyceae</taxon>
        <taxon>Coleofasciculales</taxon>
        <taxon>Coleofasciculaceae</taxon>
        <taxon>Moorena</taxon>
    </lineage>
</organism>
<dbReference type="InterPro" id="IPR041664">
    <property type="entry name" value="AAA_16"/>
</dbReference>
<reference evidence="4" key="1">
    <citation type="journal article" date="2011" name="Proc. Natl. Acad. Sci. U.S.A.">
        <title>Genomic insights into the physiology and ecology of the marine filamentous cyanobacterium Lyngbya majuscula.</title>
        <authorList>
            <person name="Jones A.C."/>
            <person name="Monroe E.A."/>
            <person name="Podell S."/>
            <person name="Hess W.R."/>
            <person name="Klages S."/>
            <person name="Esquenazi E."/>
            <person name="Niessen S."/>
            <person name="Hoover H."/>
            <person name="Rothmann M."/>
            <person name="Lasken R.S."/>
            <person name="Yates J.R.III."/>
            <person name="Reinhardt R."/>
            <person name="Kube M."/>
            <person name="Burkart M.D."/>
            <person name="Allen E.E."/>
            <person name="Dorrestein P.C."/>
            <person name="Gerwick W.H."/>
            <person name="Gerwick L."/>
        </authorList>
    </citation>
    <scope>NUCLEOTIDE SEQUENCE [LARGE SCALE GENOMIC DNA]</scope>
    <source>
        <strain evidence="4">3L</strain>
    </source>
</reference>